<dbReference type="InterPro" id="IPR011042">
    <property type="entry name" value="6-blade_b-propeller_TolB-like"/>
</dbReference>
<dbReference type="Pfam" id="PF01436">
    <property type="entry name" value="NHL"/>
    <property type="match status" value="1"/>
</dbReference>
<protein>
    <submittedName>
        <fullName evidence="4">E3 ubiquitin-protein ligase TRIM71</fullName>
    </submittedName>
</protein>
<dbReference type="GeneTree" id="ENSGT00940000164246"/>
<dbReference type="SUPFAM" id="SSF101898">
    <property type="entry name" value="NHL repeat"/>
    <property type="match status" value="1"/>
</dbReference>
<reference evidence="5" key="1">
    <citation type="journal article" date="2002" name="Science">
        <title>The draft genome of Ciona intestinalis: insights into chordate and vertebrate origins.</title>
        <authorList>
            <person name="Dehal P."/>
            <person name="Satou Y."/>
            <person name="Campbell R.K."/>
            <person name="Chapman J."/>
            <person name="Degnan B."/>
            <person name="De Tomaso A."/>
            <person name="Davidson B."/>
            <person name="Di Gregorio A."/>
            <person name="Gelpke M."/>
            <person name="Goodstein D.M."/>
            <person name="Harafuji N."/>
            <person name="Hastings K.E."/>
            <person name="Ho I."/>
            <person name="Hotta K."/>
            <person name="Huang W."/>
            <person name="Kawashima T."/>
            <person name="Lemaire P."/>
            <person name="Martinez D."/>
            <person name="Meinertzhagen I.A."/>
            <person name="Necula S."/>
            <person name="Nonaka M."/>
            <person name="Putnam N."/>
            <person name="Rash S."/>
            <person name="Saiga H."/>
            <person name="Satake M."/>
            <person name="Terry A."/>
            <person name="Yamada L."/>
            <person name="Wang H.G."/>
            <person name="Awazu S."/>
            <person name="Azumi K."/>
            <person name="Boore J."/>
            <person name="Branno M."/>
            <person name="Chin-Bow S."/>
            <person name="DeSantis R."/>
            <person name="Doyle S."/>
            <person name="Francino P."/>
            <person name="Keys D.N."/>
            <person name="Haga S."/>
            <person name="Hayashi H."/>
            <person name="Hino K."/>
            <person name="Imai K.S."/>
            <person name="Inaba K."/>
            <person name="Kano S."/>
            <person name="Kobayashi K."/>
            <person name="Kobayashi M."/>
            <person name="Lee B.I."/>
            <person name="Makabe K.W."/>
            <person name="Manohar C."/>
            <person name="Matassi G."/>
            <person name="Medina M."/>
            <person name="Mochizuki Y."/>
            <person name="Mount S."/>
            <person name="Morishita T."/>
            <person name="Miura S."/>
            <person name="Nakayama A."/>
            <person name="Nishizaka S."/>
            <person name="Nomoto H."/>
            <person name="Ohta F."/>
            <person name="Oishi K."/>
            <person name="Rigoutsos I."/>
            <person name="Sano M."/>
            <person name="Sasaki A."/>
            <person name="Sasakura Y."/>
            <person name="Shoguchi E."/>
            <person name="Shin-i T."/>
            <person name="Spagnuolo A."/>
            <person name="Stainier D."/>
            <person name="Suzuki M.M."/>
            <person name="Tassy O."/>
            <person name="Takatori N."/>
            <person name="Tokuoka M."/>
            <person name="Yagi K."/>
            <person name="Yoshizaki F."/>
            <person name="Wada S."/>
            <person name="Zhang C."/>
            <person name="Hyatt P.D."/>
            <person name="Larimer F."/>
            <person name="Detter C."/>
            <person name="Doggett N."/>
            <person name="Glavina T."/>
            <person name="Hawkins T."/>
            <person name="Richardson P."/>
            <person name="Lucas S."/>
            <person name="Kohara Y."/>
            <person name="Levine M."/>
            <person name="Satoh N."/>
            <person name="Rokhsar D.S."/>
        </authorList>
    </citation>
    <scope>NUCLEOTIDE SEQUENCE [LARGE SCALE GENOMIC DNA]</scope>
</reference>
<evidence type="ECO:0000313" key="5">
    <source>
        <dbReference type="Proteomes" id="UP000008144"/>
    </source>
</evidence>
<dbReference type="CDD" id="cd05819">
    <property type="entry name" value="NHL"/>
    <property type="match status" value="1"/>
</dbReference>
<feature type="repeat" description="NHL" evidence="2">
    <location>
        <begin position="281"/>
        <end position="311"/>
    </location>
</feature>
<feature type="repeat" description="NHL" evidence="2">
    <location>
        <begin position="230"/>
        <end position="271"/>
    </location>
</feature>
<gene>
    <name evidence="4" type="primary">LOC100182282</name>
</gene>
<dbReference type="Ensembl" id="ENSCINT00000024828.2">
    <property type="protein sequence ID" value="ENSCINP00000024582.2"/>
    <property type="gene ID" value="ENSCING00000013372.2"/>
</dbReference>
<dbReference type="InterPro" id="IPR050952">
    <property type="entry name" value="TRIM-NHL_E3_ligases"/>
</dbReference>
<dbReference type="OrthoDB" id="10039644at2759"/>
<dbReference type="GO" id="GO:0000209">
    <property type="term" value="P:protein polyubiquitination"/>
    <property type="evidence" value="ECO:0000318"/>
    <property type="project" value="GO_Central"/>
</dbReference>
<evidence type="ECO:0000256" key="1">
    <source>
        <dbReference type="ARBA" id="ARBA00022737"/>
    </source>
</evidence>
<dbReference type="GO" id="GO:0043161">
    <property type="term" value="P:proteasome-mediated ubiquitin-dependent protein catabolic process"/>
    <property type="evidence" value="ECO:0000318"/>
    <property type="project" value="GO_Central"/>
</dbReference>
<dbReference type="PANTHER" id="PTHR24104">
    <property type="entry name" value="E3 UBIQUITIN-PROTEIN LIGASE NHLRC1-RELATED"/>
    <property type="match status" value="1"/>
</dbReference>
<reference evidence="4" key="2">
    <citation type="journal article" date="2008" name="Genome Biol.">
        <title>Improved genome assembly and evidence-based global gene model set for the chordate Ciona intestinalis: new insight into intron and operon populations.</title>
        <authorList>
            <person name="Satou Y."/>
            <person name="Mineta K."/>
            <person name="Ogasawara M."/>
            <person name="Sasakura Y."/>
            <person name="Shoguchi E."/>
            <person name="Ueno K."/>
            <person name="Yamada L."/>
            <person name="Matsumoto J."/>
            <person name="Wasserscheid J."/>
            <person name="Dewar K."/>
            <person name="Wiley G.B."/>
            <person name="Macmil S.L."/>
            <person name="Roe B.A."/>
            <person name="Zeller R.W."/>
            <person name="Hastings K.E."/>
            <person name="Lemaire P."/>
            <person name="Lindquist E."/>
            <person name="Endo T."/>
            <person name="Hotta K."/>
            <person name="Inaba K."/>
        </authorList>
    </citation>
    <scope>NUCLEOTIDE SEQUENCE [LARGE SCALE GENOMIC DNA]</scope>
    <source>
        <strain evidence="4">wild type</strain>
    </source>
</reference>
<dbReference type="GeneID" id="100182282"/>
<feature type="repeat" description="NHL" evidence="2">
    <location>
        <begin position="315"/>
        <end position="358"/>
    </location>
</feature>
<evidence type="ECO:0000256" key="2">
    <source>
        <dbReference type="PROSITE-ProRule" id="PRU00504"/>
    </source>
</evidence>
<reference evidence="4" key="4">
    <citation type="submission" date="2025-09" db="UniProtKB">
        <authorList>
            <consortium name="Ensembl"/>
        </authorList>
    </citation>
    <scope>IDENTIFICATION</scope>
</reference>
<dbReference type="RefSeq" id="XP_009859200.1">
    <property type="nucleotide sequence ID" value="XM_009860898.3"/>
</dbReference>
<proteinExistence type="predicted"/>
<dbReference type="PANTHER" id="PTHR24104:SF25">
    <property type="entry name" value="PROTEIN LIN-41"/>
    <property type="match status" value="1"/>
</dbReference>
<dbReference type="InParanoid" id="A0A1W3JPN0"/>
<feature type="compositionally biased region" description="Polar residues" evidence="3">
    <location>
        <begin position="58"/>
        <end position="77"/>
    </location>
</feature>
<dbReference type="GO" id="GO:0061630">
    <property type="term" value="F:ubiquitin protein ligase activity"/>
    <property type="evidence" value="ECO:0000318"/>
    <property type="project" value="GO_Central"/>
</dbReference>
<keyword evidence="5" id="KW-1185">Reference proteome</keyword>
<dbReference type="Gene3D" id="2.40.10.500">
    <property type="match status" value="1"/>
</dbReference>
<feature type="region of interest" description="Disordered" evidence="3">
    <location>
        <begin position="105"/>
        <end position="124"/>
    </location>
</feature>
<sequence length="409" mass="44747">MMNSKRSPAVNRRSPAPSFQTPRPYSMYVSSRHLKTSQDNISLTSSSSSSSFSEVHSTNGGNQTLDSKQKRNSSAELLSTPDCSGVINGLVCGNRTLDVYENSSAELTHSRSIQQKKKKKSPSKRLAVMQVAGPNTRTWLTPKTIKRLATPGPVFGTCISKSGNCYVSVVSIKGERLIQAYDKNCNLVKSFPTRATKGGKVFEPYQIYEMPDDNLAVACGNCVTVWTKEGKLVVEHGRNLFKFAKFLAVRSTGEIVVADSDGDSVKIISAGGQQINKLNCDFKGPTGVAVDSNDNIIVADWKDQIRIFDTDNVLVRSFGHKGDGDGEFDLPYGISVDCEDNIVISDMWNDRVSIYTSEGQFIKHIVPTAGISQILRRPAFISVSCGKIPEDNRLAVTDFLASAVRVFSY</sequence>
<evidence type="ECO:0000313" key="4">
    <source>
        <dbReference type="Ensembl" id="ENSCINP00000024582.2"/>
    </source>
</evidence>
<name>A0A1W3JPN0_CIOIN</name>
<evidence type="ECO:0000256" key="3">
    <source>
        <dbReference type="SAM" id="MobiDB-lite"/>
    </source>
</evidence>
<dbReference type="PROSITE" id="PS51125">
    <property type="entry name" value="NHL"/>
    <property type="match status" value="3"/>
</dbReference>
<dbReference type="AlphaFoldDB" id="A0A1W3JPN0"/>
<reference evidence="4" key="3">
    <citation type="submission" date="2025-08" db="UniProtKB">
        <authorList>
            <consortium name="Ensembl"/>
        </authorList>
    </citation>
    <scope>IDENTIFICATION</scope>
</reference>
<dbReference type="RefSeq" id="XP_018668507.1">
    <property type="nucleotide sequence ID" value="XM_018812962.2"/>
</dbReference>
<dbReference type="EMBL" id="EAAA01002564">
    <property type="status" value="NOT_ANNOTATED_CDS"/>
    <property type="molecule type" value="Genomic_DNA"/>
</dbReference>
<accession>A0A1W3JPN0</accession>
<dbReference type="RefSeq" id="XP_009859199.1">
    <property type="nucleotide sequence ID" value="XM_009860897.3"/>
</dbReference>
<feature type="compositionally biased region" description="Low complexity" evidence="3">
    <location>
        <begin position="37"/>
        <end position="57"/>
    </location>
</feature>
<accession>F6YE39</accession>
<keyword evidence="1" id="KW-0677">Repeat</keyword>
<organism evidence="4 5">
    <name type="scientific">Ciona intestinalis</name>
    <name type="common">Transparent sea squirt</name>
    <name type="synonym">Ascidia intestinalis</name>
    <dbReference type="NCBI Taxonomy" id="7719"/>
    <lineage>
        <taxon>Eukaryota</taxon>
        <taxon>Metazoa</taxon>
        <taxon>Chordata</taxon>
        <taxon>Tunicata</taxon>
        <taxon>Ascidiacea</taxon>
        <taxon>Phlebobranchia</taxon>
        <taxon>Cionidae</taxon>
        <taxon>Ciona</taxon>
    </lineage>
</organism>
<dbReference type="Gene3D" id="2.120.10.30">
    <property type="entry name" value="TolB, C-terminal domain"/>
    <property type="match status" value="1"/>
</dbReference>
<feature type="compositionally biased region" description="Basic residues" evidence="3">
    <location>
        <begin position="114"/>
        <end position="123"/>
    </location>
</feature>
<dbReference type="Proteomes" id="UP000008144">
    <property type="component" value="Chromosome 8"/>
</dbReference>
<dbReference type="GO" id="GO:0008270">
    <property type="term" value="F:zinc ion binding"/>
    <property type="evidence" value="ECO:0007669"/>
    <property type="project" value="UniProtKB-KW"/>
</dbReference>
<dbReference type="InterPro" id="IPR001258">
    <property type="entry name" value="NHL_repeat"/>
</dbReference>
<feature type="region of interest" description="Disordered" evidence="3">
    <location>
        <begin position="1"/>
        <end position="78"/>
    </location>
</feature>
<dbReference type="RefSeq" id="XP_018668506.1">
    <property type="nucleotide sequence ID" value="XM_018812961.2"/>
</dbReference>